<evidence type="ECO:0000313" key="2">
    <source>
        <dbReference type="Proteomes" id="UP000694044"/>
    </source>
</evidence>
<evidence type="ECO:0000313" key="1">
    <source>
        <dbReference type="EMBL" id="KAG7378706.1"/>
    </source>
</evidence>
<dbReference type="OrthoDB" id="111838at2759"/>
<reference evidence="1" key="1">
    <citation type="submission" date="2021-02" db="EMBL/GenBank/DDBJ databases">
        <authorList>
            <person name="Palmer J.M."/>
        </authorList>
    </citation>
    <scope>NUCLEOTIDE SEQUENCE</scope>
    <source>
        <strain evidence="1">SCRP734</strain>
    </source>
</reference>
<proteinExistence type="predicted"/>
<gene>
    <name evidence="1" type="ORF">PHYPSEUDO_009745</name>
</gene>
<sequence>MSITSLYADVNTFGPDDYTSSSAMKLTGGSALNVDIFGPTGCSIDETTTSFLTSVLSTTLGTGIDLDVKMWLDIYTSLTLKPHESNITFGSTTTTKTFSAGSVDSDQFFAANMTSSTAQDLAQTGIDIDLDIRLIPKVHVELSLLNGTARVGVRTQFSIFAELQTNIKFPSLYPGLWSRNLNSSSLFNGGDYSESHFMEYFYNGYAGYRDVLVTFPTDLNMSSNVTNPSYPYLGSPDPVRTSLISGCVASADVVVIKLAVSPYWAFALDNEETQKSLTRAVMWALDMPEIDTTFASIDYNSFYSTVKMKIAIPPSIADNYSTHSLQLDLVQKTTTETFSEAVTAFVGVPITAQCNDDWWEPTCSFECSSYSLNCEHSSCSSADGTKYCLSCADGNWE</sequence>
<keyword evidence="2" id="KW-1185">Reference proteome</keyword>
<name>A0A8T1VCM6_9STRA</name>
<protein>
    <submittedName>
        <fullName evidence="1">Uncharacterized protein</fullName>
    </submittedName>
</protein>
<comment type="caution">
    <text evidence="1">The sequence shown here is derived from an EMBL/GenBank/DDBJ whole genome shotgun (WGS) entry which is preliminary data.</text>
</comment>
<dbReference type="Proteomes" id="UP000694044">
    <property type="component" value="Unassembled WGS sequence"/>
</dbReference>
<dbReference type="AlphaFoldDB" id="A0A8T1VCM6"/>
<accession>A0A8T1VCM6</accession>
<organism evidence="1 2">
    <name type="scientific">Phytophthora pseudosyringae</name>
    <dbReference type="NCBI Taxonomy" id="221518"/>
    <lineage>
        <taxon>Eukaryota</taxon>
        <taxon>Sar</taxon>
        <taxon>Stramenopiles</taxon>
        <taxon>Oomycota</taxon>
        <taxon>Peronosporomycetes</taxon>
        <taxon>Peronosporales</taxon>
        <taxon>Peronosporaceae</taxon>
        <taxon>Phytophthora</taxon>
    </lineage>
</organism>
<dbReference type="EMBL" id="JAGDFM010000403">
    <property type="protein sequence ID" value="KAG7378706.1"/>
    <property type="molecule type" value="Genomic_DNA"/>
</dbReference>